<comment type="caution">
    <text evidence="9">The sequence shown here is derived from an EMBL/GenBank/DDBJ whole genome shotgun (WGS) entry which is preliminary data.</text>
</comment>
<organism evidence="9 10">
    <name type="scientific">Burkholderia ubonensis</name>
    <dbReference type="NCBI Taxonomy" id="101571"/>
    <lineage>
        <taxon>Bacteria</taxon>
        <taxon>Pseudomonadati</taxon>
        <taxon>Pseudomonadota</taxon>
        <taxon>Betaproteobacteria</taxon>
        <taxon>Burkholderiales</taxon>
        <taxon>Burkholderiaceae</taxon>
        <taxon>Burkholderia</taxon>
        <taxon>Burkholderia cepacia complex</taxon>
    </lineage>
</organism>
<evidence type="ECO:0000313" key="10">
    <source>
        <dbReference type="Proteomes" id="UP000187194"/>
    </source>
</evidence>
<keyword evidence="2 4" id="KW-0560">Oxidoreductase</keyword>
<dbReference type="Gene3D" id="3.40.309.10">
    <property type="entry name" value="Aldehyde Dehydrogenase, Chain A, domain 2"/>
    <property type="match status" value="1"/>
</dbReference>
<dbReference type="Gene3D" id="3.40.605.10">
    <property type="entry name" value="Aldehyde Dehydrogenase, Chain A, domain 1"/>
    <property type="match status" value="1"/>
</dbReference>
<protein>
    <recommendedName>
        <fullName evidence="4">Aldehyde dehydrogenase</fullName>
    </recommendedName>
</protein>
<dbReference type="PANTHER" id="PTHR43570">
    <property type="entry name" value="ALDEHYDE DEHYDROGENASE"/>
    <property type="match status" value="1"/>
</dbReference>
<dbReference type="InterPro" id="IPR012394">
    <property type="entry name" value="Aldehyde_DH_NAD(P)"/>
</dbReference>
<feature type="active site" evidence="5 6">
    <location>
        <position position="226"/>
    </location>
</feature>
<dbReference type="PROSITE" id="PS00687">
    <property type="entry name" value="ALDEHYDE_DEHYDR_GLU"/>
    <property type="match status" value="1"/>
</dbReference>
<evidence type="ECO:0000256" key="2">
    <source>
        <dbReference type="ARBA" id="ARBA00023002"/>
    </source>
</evidence>
<accession>A0A1R1JIF2</accession>
<evidence type="ECO:0000259" key="8">
    <source>
        <dbReference type="Pfam" id="PF00171"/>
    </source>
</evidence>
<feature type="active site" evidence="5">
    <location>
        <position position="260"/>
    </location>
</feature>
<dbReference type="AlphaFoldDB" id="A0A1R1JIF2"/>
<dbReference type="RefSeq" id="WP_076474324.1">
    <property type="nucleotide sequence ID" value="NZ_MTJZ01000001.1"/>
</dbReference>
<dbReference type="EMBL" id="MTJZ01000001">
    <property type="protein sequence ID" value="OMG75167.1"/>
    <property type="molecule type" value="Genomic_DNA"/>
</dbReference>
<dbReference type="CDD" id="cd07133">
    <property type="entry name" value="ALDH_CALDH_CalB"/>
    <property type="match status" value="1"/>
</dbReference>
<feature type="domain" description="Aldehyde dehydrogenase" evidence="8">
    <location>
        <begin position="16"/>
        <end position="448"/>
    </location>
</feature>
<dbReference type="GO" id="GO:0004029">
    <property type="term" value="F:aldehyde dehydrogenase (NAD+) activity"/>
    <property type="evidence" value="ECO:0007669"/>
    <property type="project" value="TreeGrafter"/>
</dbReference>
<dbReference type="PANTHER" id="PTHR43570:SF20">
    <property type="entry name" value="ALDEHYDE DEHYDROGENASE ALDX-RELATED"/>
    <property type="match status" value="1"/>
</dbReference>
<dbReference type="Proteomes" id="UP000187194">
    <property type="component" value="Unassembled WGS sequence"/>
</dbReference>
<evidence type="ECO:0000256" key="1">
    <source>
        <dbReference type="ARBA" id="ARBA00009986"/>
    </source>
</evidence>
<dbReference type="InterPro" id="IPR016162">
    <property type="entry name" value="Ald_DH_N"/>
</dbReference>
<dbReference type="InterPro" id="IPR029510">
    <property type="entry name" value="Ald_DH_CS_GLU"/>
</dbReference>
<dbReference type="InterPro" id="IPR016161">
    <property type="entry name" value="Ald_DH/histidinol_DH"/>
</dbReference>
<reference evidence="9 10" key="1">
    <citation type="submission" date="2017-01" db="EMBL/GenBank/DDBJ databases">
        <title>Phylogeographic, genomic and meropenem susceptibility analysis of Burkholderia ubonensis.</title>
        <authorList>
            <person name="Price E.P."/>
            <person name="Sarovich D.S."/>
            <person name="Webb J.R."/>
            <person name="Hall C.M."/>
            <person name="Sahl J.W."/>
            <person name="Kaestli M."/>
            <person name="Mayo M."/>
            <person name="Harrington G."/>
            <person name="Baker A.L."/>
            <person name="Sidak-Loftis L.C."/>
            <person name="Lummis M."/>
            <person name="Schupp J.M."/>
            <person name="Gillece J.D."/>
            <person name="Tuanyok A."/>
            <person name="Warner J."/>
            <person name="Busch J.D."/>
            <person name="Keim P."/>
            <person name="Currie B.J."/>
            <person name="Wagner D.M."/>
        </authorList>
    </citation>
    <scope>NUCLEOTIDE SEQUENCE [LARGE SCALE GENOMIC DNA]</scope>
    <source>
        <strain evidence="9 10">A21</strain>
    </source>
</reference>
<dbReference type="Pfam" id="PF00171">
    <property type="entry name" value="Aldedh"/>
    <property type="match status" value="1"/>
</dbReference>
<sequence>MNRRYNPTFLDADIPAEFRHAFDLQHAAYRRNRNPDLHERRADLRKIHRMMVEHKDALVATVNRDYGCRSGFETRLMEILQVQEAALDAIKRLKGWMKPQKRHLDITQYPLANAWTFPQPVGVVGIVVPWNFPIAMVFQPLICAFAAGNRAMIKMSENSNHLAALLKEIAPRYFDEDKLSFFEDGNGRGPAFTRLPFDHLFFTGSSQTGRAVMANAARNLTPVTLELGGKSPCVIAPDYPLRTAAERIMWVKMLNAGQICVNVDYLFVPEGKVDDFVVEAQRVACARYPDLMNGDYTAIIDQRQYDRIQALLVDAVAKGARAINLCPGQKGDRARRIMPPHAVVGVTDDMAIMQQEIFGPLLPIRTYTSEAEVVEYIGSRPRPLALYLYTNVGRLQDFYLNNTISGGVTLNDGLLHAGLHSLPFGGTGNSGMGHYHGLEGFLTFSKLRPVFKQGRWRLVDLFMPPYAGKASRILDFIMRLKS</sequence>
<dbReference type="InterPro" id="IPR015590">
    <property type="entry name" value="Aldehyde_DH_dom"/>
</dbReference>
<name>A0A1R1JIF2_9BURK</name>
<proteinExistence type="inferred from homology"/>
<evidence type="ECO:0000256" key="3">
    <source>
        <dbReference type="ARBA" id="ARBA00023027"/>
    </source>
</evidence>
<dbReference type="SUPFAM" id="SSF53720">
    <property type="entry name" value="ALDH-like"/>
    <property type="match status" value="1"/>
</dbReference>
<evidence type="ECO:0000256" key="7">
    <source>
        <dbReference type="RuleBase" id="RU003345"/>
    </source>
</evidence>
<dbReference type="InterPro" id="IPR016163">
    <property type="entry name" value="Ald_DH_C"/>
</dbReference>
<evidence type="ECO:0000256" key="6">
    <source>
        <dbReference type="PROSITE-ProRule" id="PRU10007"/>
    </source>
</evidence>
<dbReference type="PIRSF" id="PIRSF036492">
    <property type="entry name" value="ALDH"/>
    <property type="match status" value="1"/>
</dbReference>
<comment type="similarity">
    <text evidence="1 4 7">Belongs to the aldehyde dehydrogenase family.</text>
</comment>
<dbReference type="GO" id="GO:0006081">
    <property type="term" value="P:aldehyde metabolic process"/>
    <property type="evidence" value="ECO:0007669"/>
    <property type="project" value="InterPro"/>
</dbReference>
<evidence type="ECO:0000256" key="5">
    <source>
        <dbReference type="PIRSR" id="PIRSR036492-1"/>
    </source>
</evidence>
<evidence type="ECO:0000313" key="9">
    <source>
        <dbReference type="EMBL" id="OMG75167.1"/>
    </source>
</evidence>
<evidence type="ECO:0000256" key="4">
    <source>
        <dbReference type="PIRNR" id="PIRNR036492"/>
    </source>
</evidence>
<gene>
    <name evidence="9" type="ORF">BW685_00450</name>
</gene>
<dbReference type="GO" id="GO:0005737">
    <property type="term" value="C:cytoplasm"/>
    <property type="evidence" value="ECO:0007669"/>
    <property type="project" value="TreeGrafter"/>
</dbReference>
<keyword evidence="3" id="KW-0520">NAD</keyword>